<name>A0A423VZI0_CYTCH</name>
<feature type="compositionally biased region" description="Low complexity" evidence="1">
    <location>
        <begin position="191"/>
        <end position="203"/>
    </location>
</feature>
<feature type="compositionally biased region" description="Polar residues" evidence="1">
    <location>
        <begin position="64"/>
        <end position="76"/>
    </location>
</feature>
<evidence type="ECO:0000256" key="1">
    <source>
        <dbReference type="SAM" id="MobiDB-lite"/>
    </source>
</evidence>
<accession>A0A423VZI0</accession>
<sequence>MKLRAWAKQSGWLQPGQGGANEEDDPTSFGQLVPIFLSLLTIFTLAQTVNTMWDKRHSQRHPSVANQADNISSSPEVQDKSTSKQSQAVQDMAVPVAVSRPTFGHQYSWTRTPNTPQTQLGMGYTESMGPTISKCGLYTAPTTVSAYPVPSSYEFGSITQDASYNSNTMDHDISIPPMSLDGGSPPQLRHTSSSFSMMSTPSSQPLLQTPGSWAQPSPDWTYLPVQTPPRSESNFSSPRSDVQVQPSDGHRT</sequence>
<organism evidence="2 3">
    <name type="scientific">Cytospora chrysosperma</name>
    <name type="common">Cytospora canker fungus</name>
    <name type="synonym">Sphaeria chrysosperma</name>
    <dbReference type="NCBI Taxonomy" id="252740"/>
    <lineage>
        <taxon>Eukaryota</taxon>
        <taxon>Fungi</taxon>
        <taxon>Dikarya</taxon>
        <taxon>Ascomycota</taxon>
        <taxon>Pezizomycotina</taxon>
        <taxon>Sordariomycetes</taxon>
        <taxon>Sordariomycetidae</taxon>
        <taxon>Diaporthales</taxon>
        <taxon>Cytosporaceae</taxon>
        <taxon>Cytospora</taxon>
    </lineage>
</organism>
<feature type="region of interest" description="Disordered" evidence="1">
    <location>
        <begin position="1"/>
        <end position="26"/>
    </location>
</feature>
<gene>
    <name evidence="2" type="ORF">VSDG_05497</name>
</gene>
<dbReference type="Proteomes" id="UP000284375">
    <property type="component" value="Unassembled WGS sequence"/>
</dbReference>
<feature type="region of interest" description="Disordered" evidence="1">
    <location>
        <begin position="56"/>
        <end position="87"/>
    </location>
</feature>
<evidence type="ECO:0000313" key="3">
    <source>
        <dbReference type="Proteomes" id="UP000284375"/>
    </source>
</evidence>
<proteinExistence type="predicted"/>
<reference evidence="2 3" key="1">
    <citation type="submission" date="2015-09" db="EMBL/GenBank/DDBJ databases">
        <title>Host preference determinants of Valsa canker pathogens revealed by comparative genomics.</title>
        <authorList>
            <person name="Yin Z."/>
            <person name="Huang L."/>
        </authorList>
    </citation>
    <scope>NUCLEOTIDE SEQUENCE [LARGE SCALE GENOMIC DNA]</scope>
    <source>
        <strain evidence="2 3">YSFL</strain>
    </source>
</reference>
<dbReference type="OrthoDB" id="5427664at2759"/>
<dbReference type="AlphaFoldDB" id="A0A423VZI0"/>
<keyword evidence="3" id="KW-1185">Reference proteome</keyword>
<feature type="compositionally biased region" description="Polar residues" evidence="1">
    <location>
        <begin position="228"/>
        <end position="246"/>
    </location>
</feature>
<protein>
    <submittedName>
        <fullName evidence="2">Uncharacterized protein</fullName>
    </submittedName>
</protein>
<comment type="caution">
    <text evidence="2">The sequence shown here is derived from an EMBL/GenBank/DDBJ whole genome shotgun (WGS) entry which is preliminary data.</text>
</comment>
<dbReference type="STRING" id="252740.A0A423VZI0"/>
<dbReference type="EMBL" id="LJZO01000020">
    <property type="protein sequence ID" value="ROV96446.1"/>
    <property type="molecule type" value="Genomic_DNA"/>
</dbReference>
<evidence type="ECO:0000313" key="2">
    <source>
        <dbReference type="EMBL" id="ROV96446.1"/>
    </source>
</evidence>
<feature type="compositionally biased region" description="Polar residues" evidence="1">
    <location>
        <begin position="204"/>
        <end position="215"/>
    </location>
</feature>
<feature type="region of interest" description="Disordered" evidence="1">
    <location>
        <begin position="178"/>
        <end position="252"/>
    </location>
</feature>